<sequence length="174" mass="19134">MPAATNDQIPKPLTYTLMYHFLWFVLFLLSALTLWGIFLSTGRGFWLGFVPPLLLVVLALIAGIGFLATYVVRVQILLGDLDKGAGFRWSARSSWAVVLLAPTLFGVWKLVAEPLARHAWPGLWPVTVQMTLTTAEVEVVVWWLSHLLSVRGLARGRKVYLAPAAPQVAAATPA</sequence>
<reference evidence="2" key="1">
    <citation type="submission" date="2020-02" db="EMBL/GenBank/DDBJ databases">
        <authorList>
            <person name="Meier V. D."/>
        </authorList>
    </citation>
    <scope>NUCLEOTIDE SEQUENCE</scope>
    <source>
        <strain evidence="2">AVDCRST_MAG77</strain>
    </source>
</reference>
<feature type="transmembrane region" description="Helical" evidence="1">
    <location>
        <begin position="21"/>
        <end position="39"/>
    </location>
</feature>
<feature type="transmembrane region" description="Helical" evidence="1">
    <location>
        <begin position="45"/>
        <end position="72"/>
    </location>
</feature>
<name>A0A6J4KC34_9CHLR</name>
<feature type="transmembrane region" description="Helical" evidence="1">
    <location>
        <begin position="123"/>
        <end position="148"/>
    </location>
</feature>
<dbReference type="AlphaFoldDB" id="A0A6J4KC34"/>
<keyword evidence="1" id="KW-0472">Membrane</keyword>
<dbReference type="EMBL" id="CADCTC010000293">
    <property type="protein sequence ID" value="CAA9300836.1"/>
    <property type="molecule type" value="Genomic_DNA"/>
</dbReference>
<accession>A0A6J4KC34</accession>
<protein>
    <submittedName>
        <fullName evidence="2">Uncharacterized protein</fullName>
    </submittedName>
</protein>
<feature type="transmembrane region" description="Helical" evidence="1">
    <location>
        <begin position="93"/>
        <end position="111"/>
    </location>
</feature>
<proteinExistence type="predicted"/>
<evidence type="ECO:0000313" key="2">
    <source>
        <dbReference type="EMBL" id="CAA9300836.1"/>
    </source>
</evidence>
<evidence type="ECO:0000256" key="1">
    <source>
        <dbReference type="SAM" id="Phobius"/>
    </source>
</evidence>
<keyword evidence="1" id="KW-0812">Transmembrane</keyword>
<keyword evidence="1" id="KW-1133">Transmembrane helix</keyword>
<organism evidence="2">
    <name type="scientific">uncultured Chloroflexota bacterium</name>
    <dbReference type="NCBI Taxonomy" id="166587"/>
    <lineage>
        <taxon>Bacteria</taxon>
        <taxon>Bacillati</taxon>
        <taxon>Chloroflexota</taxon>
        <taxon>environmental samples</taxon>
    </lineage>
</organism>
<gene>
    <name evidence="2" type="ORF">AVDCRST_MAG77-5991</name>
</gene>